<keyword evidence="1" id="KW-1133">Transmembrane helix</keyword>
<sequence>MNLHLNNKGGNMRMQKRDYHFKSDSAYNEGKKAKIMIAIGMALVIALYFIFK</sequence>
<gene>
    <name evidence="2" type="ORF">HMPREF0765_2237</name>
</gene>
<dbReference type="HOGENOM" id="CLU_3084849_0_0_10"/>
<dbReference type="EMBL" id="ACHB01000052">
    <property type="protein sequence ID" value="EEI92084.1"/>
    <property type="molecule type" value="Genomic_DNA"/>
</dbReference>
<reference evidence="2 3" key="1">
    <citation type="submission" date="2009-01" db="EMBL/GenBank/DDBJ databases">
        <authorList>
            <person name="Qin X."/>
            <person name="Bachman B."/>
            <person name="Battles P."/>
            <person name="Bell A."/>
            <person name="Bess C."/>
            <person name="Bickham C."/>
            <person name="Chaboub L."/>
            <person name="Chen D."/>
            <person name="Coyle M."/>
            <person name="Deiros D.R."/>
            <person name="Dinh H."/>
            <person name="Forbes L."/>
            <person name="Fowler G."/>
            <person name="Francisco L."/>
            <person name="Fu Q."/>
            <person name="Gubbala S."/>
            <person name="Hale W."/>
            <person name="Han Y."/>
            <person name="Hemphill L."/>
            <person name="Highlander S.K."/>
            <person name="Hirani K."/>
            <person name="Hogues M."/>
            <person name="Jackson L."/>
            <person name="Jakkamsetti A."/>
            <person name="Javaid M."/>
            <person name="Jiang H."/>
            <person name="Korchina V."/>
            <person name="Kovar C."/>
            <person name="Lara F."/>
            <person name="Lee S."/>
            <person name="Mata R."/>
            <person name="Mathew T."/>
            <person name="Moen C."/>
            <person name="Morales K."/>
            <person name="Munidasa M."/>
            <person name="Nazareth L."/>
            <person name="Ngo R."/>
            <person name="Nguyen L."/>
            <person name="Okwuonu G."/>
            <person name="Ongeri F."/>
            <person name="Patil S."/>
            <person name="Petrosino J."/>
            <person name="Pham C."/>
            <person name="Pham P."/>
            <person name="Pu L.-L."/>
            <person name="Puazo M."/>
            <person name="Raj R."/>
            <person name="Reid J."/>
            <person name="Rouhana J."/>
            <person name="Saada N."/>
            <person name="Shang Y."/>
            <person name="Simmons D."/>
            <person name="Thornton R."/>
            <person name="Warren J."/>
            <person name="Weissenberger G."/>
            <person name="Zhang J."/>
            <person name="Zhang L."/>
            <person name="Zhou C."/>
            <person name="Zhu D."/>
            <person name="Muzny D."/>
            <person name="Worley K."/>
            <person name="Gibbs R."/>
        </authorList>
    </citation>
    <scope>NUCLEOTIDE SEQUENCE [LARGE SCALE GENOMIC DNA]</scope>
    <source>
        <strain evidence="2 3">ATCC 33300</strain>
    </source>
</reference>
<name>C2FY31_SPHSI</name>
<dbReference type="AlphaFoldDB" id="C2FY31"/>
<keyword evidence="1" id="KW-0472">Membrane</keyword>
<comment type="caution">
    <text evidence="2">The sequence shown here is derived from an EMBL/GenBank/DDBJ whole genome shotgun (WGS) entry which is preliminary data.</text>
</comment>
<feature type="transmembrane region" description="Helical" evidence="1">
    <location>
        <begin position="33"/>
        <end position="51"/>
    </location>
</feature>
<evidence type="ECO:0000313" key="2">
    <source>
        <dbReference type="EMBL" id="EEI92084.1"/>
    </source>
</evidence>
<proteinExistence type="predicted"/>
<organism evidence="2 3">
    <name type="scientific">Sphingobacterium spiritivorum ATCC 33300</name>
    <dbReference type="NCBI Taxonomy" id="525372"/>
    <lineage>
        <taxon>Bacteria</taxon>
        <taxon>Pseudomonadati</taxon>
        <taxon>Bacteroidota</taxon>
        <taxon>Sphingobacteriia</taxon>
        <taxon>Sphingobacteriales</taxon>
        <taxon>Sphingobacteriaceae</taxon>
        <taxon>Sphingobacterium</taxon>
    </lineage>
</organism>
<keyword evidence="1" id="KW-0812">Transmembrane</keyword>
<evidence type="ECO:0000313" key="3">
    <source>
        <dbReference type="Proteomes" id="UP000006241"/>
    </source>
</evidence>
<evidence type="ECO:0000256" key="1">
    <source>
        <dbReference type="SAM" id="Phobius"/>
    </source>
</evidence>
<protein>
    <submittedName>
        <fullName evidence="2">Uncharacterized protein</fullName>
    </submittedName>
</protein>
<accession>C2FY31</accession>
<dbReference type="Proteomes" id="UP000006241">
    <property type="component" value="Unassembled WGS sequence"/>
</dbReference>